<accession>A0AAD1X5X9</accession>
<dbReference type="Proteomes" id="UP001295684">
    <property type="component" value="Unassembled WGS sequence"/>
</dbReference>
<dbReference type="AlphaFoldDB" id="A0AAD1X5X9"/>
<keyword evidence="2" id="KW-1185">Reference proteome</keyword>
<reference evidence="1" key="1">
    <citation type="submission" date="2023-07" db="EMBL/GenBank/DDBJ databases">
        <authorList>
            <consortium name="AG Swart"/>
            <person name="Singh M."/>
            <person name="Singh A."/>
            <person name="Seah K."/>
            <person name="Emmerich C."/>
        </authorList>
    </citation>
    <scope>NUCLEOTIDE SEQUENCE</scope>
    <source>
        <strain evidence="1">DP1</strain>
    </source>
</reference>
<evidence type="ECO:0000313" key="1">
    <source>
        <dbReference type="EMBL" id="CAI2364288.1"/>
    </source>
</evidence>
<gene>
    <name evidence="1" type="ORF">ECRASSUSDP1_LOCUS5631</name>
</gene>
<comment type="caution">
    <text evidence="1">The sequence shown here is derived from an EMBL/GenBank/DDBJ whole genome shotgun (WGS) entry which is preliminary data.</text>
</comment>
<organism evidence="1 2">
    <name type="scientific">Euplotes crassus</name>
    <dbReference type="NCBI Taxonomy" id="5936"/>
    <lineage>
        <taxon>Eukaryota</taxon>
        <taxon>Sar</taxon>
        <taxon>Alveolata</taxon>
        <taxon>Ciliophora</taxon>
        <taxon>Intramacronucleata</taxon>
        <taxon>Spirotrichea</taxon>
        <taxon>Hypotrichia</taxon>
        <taxon>Euplotida</taxon>
        <taxon>Euplotidae</taxon>
        <taxon>Moneuplotes</taxon>
    </lineage>
</organism>
<evidence type="ECO:0000313" key="2">
    <source>
        <dbReference type="Proteomes" id="UP001295684"/>
    </source>
</evidence>
<protein>
    <submittedName>
        <fullName evidence="1">Uncharacterized protein</fullName>
    </submittedName>
</protein>
<proteinExistence type="predicted"/>
<dbReference type="EMBL" id="CAMPGE010005435">
    <property type="protein sequence ID" value="CAI2364288.1"/>
    <property type="molecule type" value="Genomic_DNA"/>
</dbReference>
<name>A0AAD1X5X9_EUPCR</name>
<sequence length="480" mass="56306">MFLSNQLNEKPWENNIDKTVAQTYEFYKTAHGFNIGGGVKPDRKKTRYEALSEQRFNVKRYNSVVRNNQKKRERTYKNIVLDKKLESLERIENRKLERKILQYKCNQSLGRQTDLKDIRDIKDNDKELFDLLSTKRSTTFRDPTKPFVSNKNAWEAFNALPAPEVKKLIRPNIVKMDQKAVSRIMERIKNEEMLDTMHQMWIQEQRQHLRNSLKKRHDDQIDLLKRSGLRKNFRSLRQAANDSRLRGTMTQSVKVKDDISEIDHIITNESLNLPNDNDASIITKREDFLERVNIEDPNIRYSNVSREDDQMIMNRNRSTDLTMTKFAHSLKNMKNTQVEPILEPLPEPTNRMTHILKPLSFADTKKFDRLHNQPKYTGISSPFLAADFRGLLIADYNEALNNCNKNYQTLTKFDKNSLGSNRIRVGKYKSNATSEVFPSPYDMTKFNMNSTKNLKKNLKITHKTAEGFFSSTKDQNTPKD</sequence>